<dbReference type="Gene3D" id="3.30.60.90">
    <property type="match status" value="1"/>
</dbReference>
<evidence type="ECO:0000256" key="2">
    <source>
        <dbReference type="ARBA" id="ARBA00022723"/>
    </source>
</evidence>
<dbReference type="eggNOG" id="KOG0724">
    <property type="taxonomic scope" value="Eukaryota"/>
</dbReference>
<dbReference type="GO" id="GO:0008270">
    <property type="term" value="F:zinc ion binding"/>
    <property type="evidence" value="ECO:0007669"/>
    <property type="project" value="UniProtKB-KW"/>
</dbReference>
<sequence length="460" mass="52899">MTNTQESDINPEEDLYYFETDHLALRGNKDYSEVLKNLLILCAQRKQAIKDYNKAVELKKEALADPAKVLEKIIKGESLGMPDMHRMPELPVIDWSKYDIKIPEESFKLIYSDGSETVKKKPETPKKETKISHGKWTTEEQKRLEELLQIYPPEPVEMRRFKKIADALGNRTIQQVTSRIQKYFVKLYKAGLPIPGRIPKSAEKHKRTSLHKHQRHNHYLWKPTTFFPDLCVPVVMNDLDNVPGPSSKITDEIQPSTSSNYLIPSVYHQESEILPQKSDSELQLELLKRIRKVKIRENESGSNFQHVGFKCDYCNDEPIIGTRWHCNTCKNDSIDFCTDCVLTQIYSDNSHPLNHNLIACGDREIESDSESNSGSLDQNNESSDEEMSDISDNVKDQVMANGMDESEKIDNKNQSEEMPKLEFGNYGNDEFVDGLGSDLFSEIENLSYDYLHSNLLLDKD</sequence>
<keyword evidence="2" id="KW-0479">Metal-binding</keyword>
<name>D6WEE1_TRICA</name>
<dbReference type="Gene3D" id="1.10.10.60">
    <property type="entry name" value="Homeodomain-like"/>
    <property type="match status" value="1"/>
</dbReference>
<organism evidence="10 11">
    <name type="scientific">Tribolium castaneum</name>
    <name type="common">Red flour beetle</name>
    <dbReference type="NCBI Taxonomy" id="7070"/>
    <lineage>
        <taxon>Eukaryota</taxon>
        <taxon>Metazoa</taxon>
        <taxon>Ecdysozoa</taxon>
        <taxon>Arthropoda</taxon>
        <taxon>Hexapoda</taxon>
        <taxon>Insecta</taxon>
        <taxon>Pterygota</taxon>
        <taxon>Neoptera</taxon>
        <taxon>Endopterygota</taxon>
        <taxon>Coleoptera</taxon>
        <taxon>Polyphaga</taxon>
        <taxon>Cucujiformia</taxon>
        <taxon>Tenebrionidae</taxon>
        <taxon>Tenebrionidae incertae sedis</taxon>
        <taxon>Tribolium</taxon>
    </lineage>
</organism>
<proteinExistence type="predicted"/>
<dbReference type="InterPro" id="IPR001005">
    <property type="entry name" value="SANT/Myb"/>
</dbReference>
<dbReference type="GO" id="GO:0070461">
    <property type="term" value="C:SAGA-type complex"/>
    <property type="evidence" value="ECO:0007669"/>
    <property type="project" value="UniProtKB-ARBA"/>
</dbReference>
<evidence type="ECO:0000259" key="9">
    <source>
        <dbReference type="PROSITE" id="PS51294"/>
    </source>
</evidence>
<dbReference type="Pfam" id="PF00249">
    <property type="entry name" value="Myb_DNA-binding"/>
    <property type="match status" value="1"/>
</dbReference>
<evidence type="ECO:0000259" key="7">
    <source>
        <dbReference type="PROSITE" id="PS50090"/>
    </source>
</evidence>
<gene>
    <name evidence="10" type="primary">AUGUSTUS-3.0.2_03246</name>
    <name evidence="10" type="ORF">TcasGA2_TC003246</name>
</gene>
<evidence type="ECO:0000256" key="6">
    <source>
        <dbReference type="SAM" id="MobiDB-lite"/>
    </source>
</evidence>
<evidence type="ECO:0000313" key="11">
    <source>
        <dbReference type="Proteomes" id="UP000007266"/>
    </source>
</evidence>
<evidence type="ECO:0000256" key="5">
    <source>
        <dbReference type="PROSITE-ProRule" id="PRU00228"/>
    </source>
</evidence>
<dbReference type="InterPro" id="IPR043145">
    <property type="entry name" value="Znf_ZZ_sf"/>
</dbReference>
<protein>
    <submittedName>
        <fullName evidence="10">ZZ-type zinc finger-containing protein 3-like Protein</fullName>
    </submittedName>
</protein>
<dbReference type="GO" id="GO:0005634">
    <property type="term" value="C:nucleus"/>
    <property type="evidence" value="ECO:0007669"/>
    <property type="project" value="UniProtKB-SubCell"/>
</dbReference>
<dbReference type="EMBL" id="KQ971318">
    <property type="protein sequence ID" value="EFA00396.1"/>
    <property type="molecule type" value="Genomic_DNA"/>
</dbReference>
<dbReference type="InterPro" id="IPR009057">
    <property type="entry name" value="Homeodomain-like_sf"/>
</dbReference>
<dbReference type="PANTHER" id="PTHR22705">
    <property type="entry name" value="ZINC FINGER, ZZ DOMAIN CONTAINING 3"/>
    <property type="match status" value="1"/>
</dbReference>
<evidence type="ECO:0000256" key="1">
    <source>
        <dbReference type="ARBA" id="ARBA00004123"/>
    </source>
</evidence>
<dbReference type="PANTHER" id="PTHR22705:SF0">
    <property type="entry name" value="ZZ-TYPE ZINC FINGER-CONTAINING PROTEIN 3"/>
    <property type="match status" value="1"/>
</dbReference>
<dbReference type="CDD" id="cd00167">
    <property type="entry name" value="SANT"/>
    <property type="match status" value="1"/>
</dbReference>
<keyword evidence="11" id="KW-1185">Reference proteome</keyword>
<keyword evidence="4" id="KW-0862">Zinc</keyword>
<evidence type="ECO:0000256" key="3">
    <source>
        <dbReference type="ARBA" id="ARBA00022771"/>
    </source>
</evidence>
<dbReference type="OrthoDB" id="20473at2759"/>
<dbReference type="InParanoid" id="D6WEE1"/>
<dbReference type="InterPro" id="IPR000433">
    <property type="entry name" value="Znf_ZZ"/>
</dbReference>
<dbReference type="FunCoup" id="D6WEE1">
    <property type="interactions" value="21"/>
</dbReference>
<dbReference type="InterPro" id="IPR037830">
    <property type="entry name" value="ZZZ3"/>
</dbReference>
<comment type="subcellular location">
    <subcellularLocation>
        <location evidence="1">Nucleus</location>
    </subcellularLocation>
</comment>
<feature type="domain" description="ZZ-type" evidence="8">
    <location>
        <begin position="306"/>
        <end position="365"/>
    </location>
</feature>
<evidence type="ECO:0000256" key="4">
    <source>
        <dbReference type="ARBA" id="ARBA00022833"/>
    </source>
</evidence>
<reference evidence="10 11" key="1">
    <citation type="journal article" date="2008" name="Nature">
        <title>The genome of the model beetle and pest Tribolium castaneum.</title>
        <authorList>
            <consortium name="Tribolium Genome Sequencing Consortium"/>
            <person name="Richards S."/>
            <person name="Gibbs R.A."/>
            <person name="Weinstock G.M."/>
            <person name="Brown S.J."/>
            <person name="Denell R."/>
            <person name="Beeman R.W."/>
            <person name="Gibbs R."/>
            <person name="Beeman R.W."/>
            <person name="Brown S.J."/>
            <person name="Bucher G."/>
            <person name="Friedrich M."/>
            <person name="Grimmelikhuijzen C.J."/>
            <person name="Klingler M."/>
            <person name="Lorenzen M."/>
            <person name="Richards S."/>
            <person name="Roth S."/>
            <person name="Schroder R."/>
            <person name="Tautz D."/>
            <person name="Zdobnov E.M."/>
            <person name="Muzny D."/>
            <person name="Gibbs R.A."/>
            <person name="Weinstock G.M."/>
            <person name="Attaway T."/>
            <person name="Bell S."/>
            <person name="Buhay C.J."/>
            <person name="Chandrabose M.N."/>
            <person name="Chavez D."/>
            <person name="Clerk-Blankenburg K.P."/>
            <person name="Cree A."/>
            <person name="Dao M."/>
            <person name="Davis C."/>
            <person name="Chacko J."/>
            <person name="Dinh H."/>
            <person name="Dugan-Rocha S."/>
            <person name="Fowler G."/>
            <person name="Garner T.T."/>
            <person name="Garnes J."/>
            <person name="Gnirke A."/>
            <person name="Hawes A."/>
            <person name="Hernandez J."/>
            <person name="Hines S."/>
            <person name="Holder M."/>
            <person name="Hume J."/>
            <person name="Jhangiani S.N."/>
            <person name="Joshi V."/>
            <person name="Khan Z.M."/>
            <person name="Jackson L."/>
            <person name="Kovar C."/>
            <person name="Kowis A."/>
            <person name="Lee S."/>
            <person name="Lewis L.R."/>
            <person name="Margolis J."/>
            <person name="Morgan M."/>
            <person name="Nazareth L.V."/>
            <person name="Nguyen N."/>
            <person name="Okwuonu G."/>
            <person name="Parker D."/>
            <person name="Richards S."/>
            <person name="Ruiz S.J."/>
            <person name="Santibanez J."/>
            <person name="Savard J."/>
            <person name="Scherer S.E."/>
            <person name="Schneider B."/>
            <person name="Sodergren E."/>
            <person name="Tautz D."/>
            <person name="Vattahil S."/>
            <person name="Villasana D."/>
            <person name="White C.S."/>
            <person name="Wright R."/>
            <person name="Park Y."/>
            <person name="Beeman R.W."/>
            <person name="Lord J."/>
            <person name="Oppert B."/>
            <person name="Lorenzen M."/>
            <person name="Brown S."/>
            <person name="Wang L."/>
            <person name="Savard J."/>
            <person name="Tautz D."/>
            <person name="Richards S."/>
            <person name="Weinstock G."/>
            <person name="Gibbs R.A."/>
            <person name="Liu Y."/>
            <person name="Worley K."/>
            <person name="Weinstock G."/>
            <person name="Elsik C.G."/>
            <person name="Reese J.T."/>
            <person name="Elhaik E."/>
            <person name="Landan G."/>
            <person name="Graur D."/>
            <person name="Arensburger P."/>
            <person name="Atkinson P."/>
            <person name="Beeman R.W."/>
            <person name="Beidler J."/>
            <person name="Brown S.J."/>
            <person name="Demuth J.P."/>
            <person name="Drury D.W."/>
            <person name="Du Y.Z."/>
            <person name="Fujiwara H."/>
            <person name="Lorenzen M."/>
            <person name="Maselli V."/>
            <person name="Osanai M."/>
            <person name="Park Y."/>
            <person name="Robertson H.M."/>
            <person name="Tu Z."/>
            <person name="Wang J.J."/>
            <person name="Wang S."/>
            <person name="Richards S."/>
            <person name="Song H."/>
            <person name="Zhang L."/>
            <person name="Sodergren E."/>
            <person name="Werner D."/>
            <person name="Stanke M."/>
            <person name="Morgenstern B."/>
            <person name="Solovyev V."/>
            <person name="Kosarev P."/>
            <person name="Brown G."/>
            <person name="Chen H.C."/>
            <person name="Ermolaeva O."/>
            <person name="Hlavina W."/>
            <person name="Kapustin Y."/>
            <person name="Kiryutin B."/>
            <person name="Kitts P."/>
            <person name="Maglott D."/>
            <person name="Pruitt K."/>
            <person name="Sapojnikov V."/>
            <person name="Souvorov A."/>
            <person name="Mackey A.J."/>
            <person name="Waterhouse R.M."/>
            <person name="Wyder S."/>
            <person name="Zdobnov E.M."/>
            <person name="Zdobnov E.M."/>
            <person name="Wyder S."/>
            <person name="Kriventseva E.V."/>
            <person name="Kadowaki T."/>
            <person name="Bork P."/>
            <person name="Aranda M."/>
            <person name="Bao R."/>
            <person name="Beermann A."/>
            <person name="Berns N."/>
            <person name="Bolognesi R."/>
            <person name="Bonneton F."/>
            <person name="Bopp D."/>
            <person name="Brown S.J."/>
            <person name="Bucher G."/>
            <person name="Butts T."/>
            <person name="Chaumot A."/>
            <person name="Denell R.E."/>
            <person name="Ferrier D.E."/>
            <person name="Friedrich M."/>
            <person name="Gordon C.M."/>
            <person name="Jindra M."/>
            <person name="Klingler M."/>
            <person name="Lan Q."/>
            <person name="Lattorff H.M."/>
            <person name="Laudet V."/>
            <person name="von Levetsow C."/>
            <person name="Liu Z."/>
            <person name="Lutz R."/>
            <person name="Lynch J.A."/>
            <person name="da Fonseca R.N."/>
            <person name="Posnien N."/>
            <person name="Reuter R."/>
            <person name="Roth S."/>
            <person name="Savard J."/>
            <person name="Schinko J.B."/>
            <person name="Schmitt C."/>
            <person name="Schoppmeier M."/>
            <person name="Schroder R."/>
            <person name="Shippy T.D."/>
            <person name="Simonnet F."/>
            <person name="Marques-Souza H."/>
            <person name="Tautz D."/>
            <person name="Tomoyasu Y."/>
            <person name="Trauner J."/>
            <person name="Van der Zee M."/>
            <person name="Vervoort M."/>
            <person name="Wittkopp N."/>
            <person name="Wimmer E.A."/>
            <person name="Yang X."/>
            <person name="Jones A.K."/>
            <person name="Sattelle D.B."/>
            <person name="Ebert P.R."/>
            <person name="Nelson D."/>
            <person name="Scott J.G."/>
            <person name="Beeman R.W."/>
            <person name="Muthukrishnan S."/>
            <person name="Kramer K.J."/>
            <person name="Arakane Y."/>
            <person name="Beeman R.W."/>
            <person name="Zhu Q."/>
            <person name="Hogenkamp D."/>
            <person name="Dixit R."/>
            <person name="Oppert B."/>
            <person name="Jiang H."/>
            <person name="Zou Z."/>
            <person name="Marshall J."/>
            <person name="Elpidina E."/>
            <person name="Vinokurov K."/>
            <person name="Oppert C."/>
            <person name="Zou Z."/>
            <person name="Evans J."/>
            <person name="Lu Z."/>
            <person name="Zhao P."/>
            <person name="Sumathipala N."/>
            <person name="Altincicek B."/>
            <person name="Vilcinskas A."/>
            <person name="Williams M."/>
            <person name="Hultmark D."/>
            <person name="Hetru C."/>
            <person name="Jiang H."/>
            <person name="Grimmelikhuijzen C.J."/>
            <person name="Hauser F."/>
            <person name="Cazzamali G."/>
            <person name="Williamson M."/>
            <person name="Park Y."/>
            <person name="Li B."/>
            <person name="Tanaka Y."/>
            <person name="Predel R."/>
            <person name="Neupert S."/>
            <person name="Schachtner J."/>
            <person name="Verleyen P."/>
            <person name="Raible F."/>
            <person name="Bork P."/>
            <person name="Friedrich M."/>
            <person name="Walden K.K."/>
            <person name="Robertson H.M."/>
            <person name="Angeli S."/>
            <person name="Foret S."/>
            <person name="Bucher G."/>
            <person name="Schuetz S."/>
            <person name="Maleszka R."/>
            <person name="Wimmer E.A."/>
            <person name="Beeman R.W."/>
            <person name="Lorenzen M."/>
            <person name="Tomoyasu Y."/>
            <person name="Miller S.C."/>
            <person name="Grossmann D."/>
            <person name="Bucher G."/>
        </authorList>
    </citation>
    <scope>NUCLEOTIDE SEQUENCE [LARGE SCALE GENOMIC DNA]</scope>
    <source>
        <strain evidence="10 11">Georgia GA2</strain>
    </source>
</reference>
<dbReference type="PROSITE" id="PS50090">
    <property type="entry name" value="MYB_LIKE"/>
    <property type="match status" value="1"/>
</dbReference>
<dbReference type="InterPro" id="IPR017930">
    <property type="entry name" value="Myb_dom"/>
</dbReference>
<accession>D6WEE1</accession>
<evidence type="ECO:0000259" key="8">
    <source>
        <dbReference type="PROSITE" id="PS50135"/>
    </source>
</evidence>
<dbReference type="AlphaFoldDB" id="D6WEE1"/>
<reference evidence="10 11" key="2">
    <citation type="journal article" date="2010" name="Nucleic Acids Res.">
        <title>BeetleBase in 2010: revisions to provide comprehensive genomic information for Tribolium castaneum.</title>
        <authorList>
            <person name="Kim H.S."/>
            <person name="Murphy T."/>
            <person name="Xia J."/>
            <person name="Caragea D."/>
            <person name="Park Y."/>
            <person name="Beeman R.W."/>
            <person name="Lorenzen M.D."/>
            <person name="Butcher S."/>
            <person name="Manak J.R."/>
            <person name="Brown S.J."/>
        </authorList>
    </citation>
    <scope>GENOME REANNOTATION</scope>
    <source>
        <strain evidence="10 11">Georgia GA2</strain>
    </source>
</reference>
<feature type="domain" description="HTH myb-type" evidence="9">
    <location>
        <begin position="130"/>
        <end position="188"/>
    </location>
</feature>
<dbReference type="PhylomeDB" id="D6WEE1"/>
<evidence type="ECO:0000313" key="10">
    <source>
        <dbReference type="EMBL" id="EFA00396.1"/>
    </source>
</evidence>
<dbReference type="SUPFAM" id="SSF46689">
    <property type="entry name" value="Homeodomain-like"/>
    <property type="match status" value="1"/>
</dbReference>
<dbReference type="PROSITE" id="PS51294">
    <property type="entry name" value="HTH_MYB"/>
    <property type="match status" value="1"/>
</dbReference>
<dbReference type="Proteomes" id="UP000007266">
    <property type="component" value="Linkage group 3"/>
</dbReference>
<dbReference type="STRING" id="7070.D6WEE1"/>
<dbReference type="HOGENOM" id="CLU_034414_0_0_1"/>
<dbReference type="PROSITE" id="PS50135">
    <property type="entry name" value="ZF_ZZ_2"/>
    <property type="match status" value="1"/>
</dbReference>
<dbReference type="SUPFAM" id="SSF57850">
    <property type="entry name" value="RING/U-box"/>
    <property type="match status" value="1"/>
</dbReference>
<feature type="region of interest" description="Disordered" evidence="6">
    <location>
        <begin position="366"/>
        <end position="390"/>
    </location>
</feature>
<keyword evidence="3 5" id="KW-0863">Zinc-finger</keyword>
<feature type="domain" description="Myb-like" evidence="7">
    <location>
        <begin position="128"/>
        <end position="184"/>
    </location>
</feature>
<dbReference type="KEGG" id="tca:103312215"/>
<dbReference type="OMA" id="TFFPAQN"/>
<dbReference type="SMART" id="SM00717">
    <property type="entry name" value="SANT"/>
    <property type="match status" value="1"/>
</dbReference>
<dbReference type="SMART" id="SM00291">
    <property type="entry name" value="ZnF_ZZ"/>
    <property type="match status" value="1"/>
</dbReference>
<dbReference type="Pfam" id="PF00569">
    <property type="entry name" value="ZZ"/>
    <property type="match status" value="1"/>
</dbReference>